<dbReference type="GO" id="GO:0022857">
    <property type="term" value="F:transmembrane transporter activity"/>
    <property type="evidence" value="ECO:0007669"/>
    <property type="project" value="InterPro"/>
</dbReference>
<dbReference type="Pfam" id="PF11604">
    <property type="entry name" value="CusF_Ec"/>
    <property type="match status" value="1"/>
</dbReference>
<keyword evidence="2" id="KW-0813">Transport</keyword>
<dbReference type="Pfam" id="PF19335">
    <property type="entry name" value="HMBD"/>
    <property type="match status" value="1"/>
</dbReference>
<dbReference type="Gene3D" id="6.10.140.730">
    <property type="match status" value="1"/>
</dbReference>
<feature type="signal peptide" evidence="5">
    <location>
        <begin position="1"/>
        <end position="20"/>
    </location>
</feature>
<feature type="domain" description="CusB-like three alpha-helical bundle" evidence="7">
    <location>
        <begin position="160"/>
        <end position="207"/>
    </location>
</feature>
<dbReference type="Proteomes" id="UP000243629">
    <property type="component" value="Unassembled WGS sequence"/>
</dbReference>
<dbReference type="Pfam" id="PF25869">
    <property type="entry name" value="3HB_CusB"/>
    <property type="match status" value="1"/>
</dbReference>
<comment type="similarity">
    <text evidence="1">Belongs to the membrane fusion protein (MFP) (TC 8.A.1) family.</text>
</comment>
<dbReference type="SUPFAM" id="SSF111369">
    <property type="entry name" value="HlyD-like secretion proteins"/>
    <property type="match status" value="1"/>
</dbReference>
<dbReference type="GO" id="GO:0046914">
    <property type="term" value="F:transition metal ion binding"/>
    <property type="evidence" value="ECO:0007669"/>
    <property type="project" value="TreeGrafter"/>
</dbReference>
<dbReference type="Gene3D" id="2.40.30.170">
    <property type="match status" value="1"/>
</dbReference>
<dbReference type="InterPro" id="IPR042230">
    <property type="entry name" value="CusF_sf"/>
</dbReference>
<feature type="domain" description="Heavy metal binding" evidence="6">
    <location>
        <begin position="47"/>
        <end position="73"/>
    </location>
</feature>
<evidence type="ECO:0000259" key="8">
    <source>
        <dbReference type="Pfam" id="PF25919"/>
    </source>
</evidence>
<feature type="chain" id="PRO_5017433150" evidence="5">
    <location>
        <begin position="21"/>
        <end position="481"/>
    </location>
</feature>
<feature type="domain" description="CusB-like beta-barrel" evidence="9">
    <location>
        <begin position="245"/>
        <end position="320"/>
    </location>
</feature>
<evidence type="ECO:0000256" key="2">
    <source>
        <dbReference type="ARBA" id="ARBA00022448"/>
    </source>
</evidence>
<keyword evidence="3 5" id="KW-0732">Signal</keyword>
<dbReference type="InterPro" id="IPR058792">
    <property type="entry name" value="Beta-barrel_RND_2"/>
</dbReference>
<dbReference type="InterPro" id="IPR058790">
    <property type="entry name" value="BSH_CusB"/>
</dbReference>
<evidence type="ECO:0000313" key="12">
    <source>
        <dbReference type="Proteomes" id="UP000243629"/>
    </source>
</evidence>
<dbReference type="Pfam" id="PF25954">
    <property type="entry name" value="Beta-barrel_RND_2"/>
    <property type="match status" value="1"/>
</dbReference>
<dbReference type="InterPro" id="IPR058649">
    <property type="entry name" value="CzcB_C"/>
</dbReference>
<accession>A0A1I4TXJ9</accession>
<dbReference type="AlphaFoldDB" id="A0A1I4TXJ9"/>
<dbReference type="STRING" id="1720063.SAMN05216217_11681"/>
<sequence length="481" mass="53086">MKLSRIVSLCLCWLPALVLAADPHAGHAGHGDPSPPLQQVSEPRILYWYDPMYPQQHFDGPGRSPFMDMDLVPRYADPGDDGSSMRIDPSITRNLGLRVASVESGRLALAFQASAVLGWDQRHQTLLQNRARAWVERVEPLASEDLLQPGQLLATLMVPEWVAAQEEYLALRRLGDAELQAAAWQRLRLSGMPEELLNAVRREGRVQMHWQIRSPQAGVLLEWPLRAGMSLSADATLARIGSIEKVWLEVAVPEQQAHWLEAGQLLQVQLPGLAPQQARIEALLPQADSQARTVRVRAVLENPQGLLRPGMSAQVSLQRQAEQPQLLIPADALIRGGRRDLVLLAEADGRFRPQQVLVGREAGDRVEILEGLQAGQRVVSAAQFLIDSEASLRGLLARAAEDGDPDLHSADAMVIYHDEDGLMLEHGPFESLGMDGMTMQFEVAPGVDLSDIAEGDAVRVWVRQLPDGLPVVRIRKREVQP</sequence>
<name>A0A1I4TXJ9_9GAMM</name>
<evidence type="ECO:0000256" key="1">
    <source>
        <dbReference type="ARBA" id="ARBA00009477"/>
    </source>
</evidence>
<keyword evidence="4" id="KW-0406">Ion transport</keyword>
<feature type="domain" description="CusB-like barrel-sandwich hybrid" evidence="8">
    <location>
        <begin position="126"/>
        <end position="240"/>
    </location>
</feature>
<gene>
    <name evidence="11" type="ORF">SAMN05216217_11681</name>
</gene>
<dbReference type="PANTHER" id="PTHR30097:SF15">
    <property type="entry name" value="CATION EFFLUX SYSTEM PROTEIN CUSB"/>
    <property type="match status" value="1"/>
</dbReference>
<dbReference type="Gene3D" id="2.40.420.20">
    <property type="match status" value="1"/>
</dbReference>
<evidence type="ECO:0000256" key="5">
    <source>
        <dbReference type="SAM" id="SignalP"/>
    </source>
</evidence>
<evidence type="ECO:0000259" key="10">
    <source>
        <dbReference type="Pfam" id="PF25975"/>
    </source>
</evidence>
<evidence type="ECO:0000259" key="6">
    <source>
        <dbReference type="Pfam" id="PF19335"/>
    </source>
</evidence>
<keyword evidence="12" id="KW-1185">Reference proteome</keyword>
<dbReference type="Pfam" id="PF25975">
    <property type="entry name" value="CzcB_C"/>
    <property type="match status" value="1"/>
</dbReference>
<dbReference type="PANTHER" id="PTHR30097">
    <property type="entry name" value="CATION EFFLUX SYSTEM PROTEIN CUSB"/>
    <property type="match status" value="1"/>
</dbReference>
<dbReference type="RefSeq" id="WP_093478222.1">
    <property type="nucleotide sequence ID" value="NZ_FOUI01000016.1"/>
</dbReference>
<organism evidence="11 12">
    <name type="scientific">Halopseudomonas yangmingensis</name>
    <dbReference type="NCBI Taxonomy" id="1720063"/>
    <lineage>
        <taxon>Bacteria</taxon>
        <taxon>Pseudomonadati</taxon>
        <taxon>Pseudomonadota</taxon>
        <taxon>Gammaproteobacteria</taxon>
        <taxon>Pseudomonadales</taxon>
        <taxon>Pseudomonadaceae</taxon>
        <taxon>Halopseudomonas</taxon>
    </lineage>
</organism>
<evidence type="ECO:0000259" key="7">
    <source>
        <dbReference type="Pfam" id="PF25869"/>
    </source>
</evidence>
<dbReference type="GO" id="GO:0030288">
    <property type="term" value="C:outer membrane-bounded periplasmic space"/>
    <property type="evidence" value="ECO:0007669"/>
    <property type="project" value="TreeGrafter"/>
</dbReference>
<proteinExistence type="inferred from homology"/>
<feature type="domain" description="CzcB-like C-terminal circularly permuted SH3-like" evidence="10">
    <location>
        <begin position="328"/>
        <end position="386"/>
    </location>
</feature>
<dbReference type="InterPro" id="IPR058791">
    <property type="entry name" value="3HB_CusB"/>
</dbReference>
<dbReference type="Gene3D" id="2.40.50.320">
    <property type="entry name" value="Copper binding periplasmic protein CusF"/>
    <property type="match status" value="1"/>
</dbReference>
<dbReference type="EMBL" id="FOUI01000016">
    <property type="protein sequence ID" value="SFM81494.1"/>
    <property type="molecule type" value="Genomic_DNA"/>
</dbReference>
<evidence type="ECO:0000259" key="9">
    <source>
        <dbReference type="Pfam" id="PF25954"/>
    </source>
</evidence>
<evidence type="ECO:0000256" key="4">
    <source>
        <dbReference type="ARBA" id="ARBA00023065"/>
    </source>
</evidence>
<reference evidence="12" key="1">
    <citation type="submission" date="2016-10" db="EMBL/GenBank/DDBJ databases">
        <authorList>
            <person name="Varghese N."/>
            <person name="Submissions S."/>
        </authorList>
    </citation>
    <scope>NUCLEOTIDE SEQUENCE [LARGE SCALE GENOMIC DNA]</scope>
    <source>
        <strain evidence="12">DSM 24213</strain>
    </source>
</reference>
<dbReference type="InterPro" id="IPR006143">
    <property type="entry name" value="RND_pump_MFP"/>
</dbReference>
<dbReference type="InterPro" id="IPR021647">
    <property type="entry name" value="CusF_Ec"/>
</dbReference>
<evidence type="ECO:0000313" key="11">
    <source>
        <dbReference type="EMBL" id="SFM81494.1"/>
    </source>
</evidence>
<dbReference type="InterPro" id="IPR051909">
    <property type="entry name" value="MFP_Cation_Efflux"/>
</dbReference>
<evidence type="ECO:0000256" key="3">
    <source>
        <dbReference type="ARBA" id="ARBA00022729"/>
    </source>
</evidence>
<protein>
    <submittedName>
        <fullName evidence="11">Membrane fusion protein, Cu(I)/Ag(I) efflux system</fullName>
    </submittedName>
</protein>
<dbReference type="OrthoDB" id="9806939at2"/>
<dbReference type="InterPro" id="IPR045800">
    <property type="entry name" value="HMBD"/>
</dbReference>
<dbReference type="NCBIfam" id="TIGR01730">
    <property type="entry name" value="RND_mfp"/>
    <property type="match status" value="1"/>
</dbReference>
<dbReference type="Pfam" id="PF25919">
    <property type="entry name" value="BSH_CusB"/>
    <property type="match status" value="1"/>
</dbReference>
<dbReference type="GO" id="GO:0015679">
    <property type="term" value="P:plasma membrane copper ion transport"/>
    <property type="evidence" value="ECO:0007669"/>
    <property type="project" value="TreeGrafter"/>
</dbReference>
<dbReference type="GO" id="GO:0060003">
    <property type="term" value="P:copper ion export"/>
    <property type="evidence" value="ECO:0007669"/>
    <property type="project" value="TreeGrafter"/>
</dbReference>
<dbReference type="GO" id="GO:0016020">
    <property type="term" value="C:membrane"/>
    <property type="evidence" value="ECO:0007669"/>
    <property type="project" value="InterPro"/>
</dbReference>
<dbReference type="FunFam" id="2.40.420.20:FF:000003">
    <property type="entry name" value="Cation efflux system protein cusB"/>
    <property type="match status" value="1"/>
</dbReference>